<evidence type="ECO:0000259" key="2">
    <source>
        <dbReference type="PROSITE" id="PS51186"/>
    </source>
</evidence>
<evidence type="ECO:0000313" key="4">
    <source>
        <dbReference type="Proteomes" id="UP000282322"/>
    </source>
</evidence>
<organism evidence="3 4">
    <name type="scientific">Halocatena pleomorpha</name>
    <dbReference type="NCBI Taxonomy" id="1785090"/>
    <lineage>
        <taxon>Archaea</taxon>
        <taxon>Methanobacteriati</taxon>
        <taxon>Methanobacteriota</taxon>
        <taxon>Stenosarchaea group</taxon>
        <taxon>Halobacteria</taxon>
        <taxon>Halobacteriales</taxon>
        <taxon>Natronomonadaceae</taxon>
        <taxon>Halocatena</taxon>
    </lineage>
</organism>
<accession>A0A3P3RGT7</accession>
<dbReference type="Proteomes" id="UP000282322">
    <property type="component" value="Unassembled WGS sequence"/>
</dbReference>
<feature type="region of interest" description="Disordered" evidence="1">
    <location>
        <begin position="172"/>
        <end position="203"/>
    </location>
</feature>
<evidence type="ECO:0000256" key="1">
    <source>
        <dbReference type="SAM" id="MobiDB-lite"/>
    </source>
</evidence>
<gene>
    <name evidence="3" type="ORF">EIK79_04180</name>
</gene>
<dbReference type="OrthoDB" id="104811at2157"/>
<protein>
    <submittedName>
        <fullName evidence="3">GNAT family N-acetyltransferase</fullName>
    </submittedName>
</protein>
<feature type="compositionally biased region" description="Acidic residues" evidence="1">
    <location>
        <begin position="178"/>
        <end position="192"/>
    </location>
</feature>
<dbReference type="CDD" id="cd04301">
    <property type="entry name" value="NAT_SF"/>
    <property type="match status" value="1"/>
</dbReference>
<comment type="caution">
    <text evidence="3">The sequence shown here is derived from an EMBL/GenBank/DDBJ whole genome shotgun (WGS) entry which is preliminary data.</text>
</comment>
<dbReference type="EMBL" id="RRCH01000007">
    <property type="protein sequence ID" value="RRJ32662.1"/>
    <property type="molecule type" value="Genomic_DNA"/>
</dbReference>
<dbReference type="GO" id="GO:0016747">
    <property type="term" value="F:acyltransferase activity, transferring groups other than amino-acyl groups"/>
    <property type="evidence" value="ECO:0007669"/>
    <property type="project" value="InterPro"/>
</dbReference>
<dbReference type="Pfam" id="PF00583">
    <property type="entry name" value="Acetyltransf_1"/>
    <property type="match status" value="1"/>
</dbReference>
<dbReference type="Gene3D" id="3.40.630.30">
    <property type="match status" value="1"/>
</dbReference>
<dbReference type="PROSITE" id="PS51186">
    <property type="entry name" value="GNAT"/>
    <property type="match status" value="1"/>
</dbReference>
<dbReference type="RefSeq" id="WP_124953888.1">
    <property type="nucleotide sequence ID" value="NZ_RRCH01000007.1"/>
</dbReference>
<dbReference type="InterPro" id="IPR016181">
    <property type="entry name" value="Acyl_CoA_acyltransferase"/>
</dbReference>
<evidence type="ECO:0000313" key="3">
    <source>
        <dbReference type="EMBL" id="RRJ32662.1"/>
    </source>
</evidence>
<name>A0A3P3RGT7_9EURY</name>
<keyword evidence="4" id="KW-1185">Reference proteome</keyword>
<proteinExistence type="predicted"/>
<dbReference type="SUPFAM" id="SSF55729">
    <property type="entry name" value="Acyl-CoA N-acyltransferases (Nat)"/>
    <property type="match status" value="1"/>
</dbReference>
<reference evidence="3 4" key="1">
    <citation type="submission" date="2018-11" db="EMBL/GenBank/DDBJ databases">
        <title>Taxonoimc description of Halomarina strain SPP-AMP-1.</title>
        <authorList>
            <person name="Pal Y."/>
            <person name="Srinivasana K."/>
            <person name="Verma A."/>
            <person name="Kumar P."/>
        </authorList>
    </citation>
    <scope>NUCLEOTIDE SEQUENCE [LARGE SCALE GENOMIC DNA]</scope>
    <source>
        <strain evidence="3 4">SPP-AMP-1</strain>
    </source>
</reference>
<dbReference type="AlphaFoldDB" id="A0A3P3RGT7"/>
<sequence>MYVRDAKNRDEVWLLDHIEEMELDETTFRSRDYVIAIDEQTNEKAGFGRIRLHKTGAETERSPSGQGEGGEICELTSIGVLDHWRRQGVGAHVVERLVETATDQGYETVYSLTDEPRYLAQFGFEAIETDELPTVLQHRLSEKRESLAPEAVPMAIDSGAFEMPTRLRERFKHASEQVPEDEPEETPEDFGIDSESATYKYDI</sequence>
<feature type="domain" description="N-acetyltransferase" evidence="2">
    <location>
        <begin position="1"/>
        <end position="141"/>
    </location>
</feature>
<dbReference type="InterPro" id="IPR000182">
    <property type="entry name" value="GNAT_dom"/>
</dbReference>